<proteinExistence type="predicted"/>
<organism evidence="2 3">
    <name type="scientific">Ensete ventricosum</name>
    <name type="common">Abyssinian banana</name>
    <name type="synonym">Musa ensete</name>
    <dbReference type="NCBI Taxonomy" id="4639"/>
    <lineage>
        <taxon>Eukaryota</taxon>
        <taxon>Viridiplantae</taxon>
        <taxon>Streptophyta</taxon>
        <taxon>Embryophyta</taxon>
        <taxon>Tracheophyta</taxon>
        <taxon>Spermatophyta</taxon>
        <taxon>Magnoliopsida</taxon>
        <taxon>Liliopsida</taxon>
        <taxon>Zingiberales</taxon>
        <taxon>Musaceae</taxon>
        <taxon>Ensete</taxon>
    </lineage>
</organism>
<dbReference type="EMBL" id="AMZH03019742">
    <property type="protein sequence ID" value="RRT39961.1"/>
    <property type="molecule type" value="Genomic_DNA"/>
</dbReference>
<feature type="region of interest" description="Disordered" evidence="1">
    <location>
        <begin position="1"/>
        <end position="26"/>
    </location>
</feature>
<name>A0A426XKJ7_ENSVE</name>
<evidence type="ECO:0000313" key="2">
    <source>
        <dbReference type="EMBL" id="RRT39961.1"/>
    </source>
</evidence>
<comment type="caution">
    <text evidence="2">The sequence shown here is derived from an EMBL/GenBank/DDBJ whole genome shotgun (WGS) entry which is preliminary data.</text>
</comment>
<dbReference type="AlphaFoldDB" id="A0A426XKJ7"/>
<sequence length="116" mass="12838">MRRSLDDVAVTSSSSPPHHRRGEDYDEEVAASLLEGRIVLRFSSSPTFGKDKGHRHLWPLVKNVMKKPSHHLAVRGRCPPEVLPLSLSSTFSLAAARLIPPGSGRRRSKSTVTDLF</sequence>
<evidence type="ECO:0000313" key="3">
    <source>
        <dbReference type="Proteomes" id="UP000287651"/>
    </source>
</evidence>
<accession>A0A426XKJ7</accession>
<gene>
    <name evidence="2" type="ORF">B296_00027192</name>
</gene>
<reference evidence="2 3" key="1">
    <citation type="journal article" date="2014" name="Agronomy (Basel)">
        <title>A Draft Genome Sequence for Ensete ventricosum, the Drought-Tolerant Tree Against Hunger.</title>
        <authorList>
            <person name="Harrison J."/>
            <person name="Moore K.A."/>
            <person name="Paszkiewicz K."/>
            <person name="Jones T."/>
            <person name="Grant M."/>
            <person name="Ambacheew D."/>
            <person name="Muzemil S."/>
            <person name="Studholme D.J."/>
        </authorList>
    </citation>
    <scope>NUCLEOTIDE SEQUENCE [LARGE SCALE GENOMIC DNA]</scope>
</reference>
<dbReference type="Proteomes" id="UP000287651">
    <property type="component" value="Unassembled WGS sequence"/>
</dbReference>
<evidence type="ECO:0000256" key="1">
    <source>
        <dbReference type="SAM" id="MobiDB-lite"/>
    </source>
</evidence>
<protein>
    <submittedName>
        <fullName evidence="2">Uncharacterized protein</fullName>
    </submittedName>
</protein>